<comment type="caution">
    <text evidence="2">The sequence shown here is derived from an EMBL/GenBank/DDBJ whole genome shotgun (WGS) entry which is preliminary data.</text>
</comment>
<proteinExistence type="predicted"/>
<evidence type="ECO:0000313" key="2">
    <source>
        <dbReference type="EMBL" id="PZX15059.1"/>
    </source>
</evidence>
<sequence length="95" mass="9933">MIPDPIAKPLTPNSAKKPDLEGLRAAAEALETQFLSEMLKGAGLEAREGAFSGGAGEDQFASMLRERQAESMVAAGGIGLAEQIFSALERSARAE</sequence>
<evidence type="ECO:0000313" key="3">
    <source>
        <dbReference type="Proteomes" id="UP000248916"/>
    </source>
</evidence>
<dbReference type="EMBL" id="QKZL01000011">
    <property type="protein sequence ID" value="PZX15059.1"/>
    <property type="molecule type" value="Genomic_DNA"/>
</dbReference>
<dbReference type="RefSeq" id="WP_111537772.1">
    <property type="nucleotide sequence ID" value="NZ_QKZL01000011.1"/>
</dbReference>
<dbReference type="Pfam" id="PF10135">
    <property type="entry name" value="Rod-binding"/>
    <property type="match status" value="1"/>
</dbReference>
<evidence type="ECO:0000259" key="1">
    <source>
        <dbReference type="Pfam" id="PF10135"/>
    </source>
</evidence>
<dbReference type="OrthoDB" id="7690273at2"/>
<protein>
    <submittedName>
        <fullName evidence="2">Rod binding protein</fullName>
    </submittedName>
</protein>
<dbReference type="Proteomes" id="UP000248916">
    <property type="component" value="Unassembled WGS sequence"/>
</dbReference>
<reference evidence="2 3" key="1">
    <citation type="submission" date="2018-06" db="EMBL/GenBank/DDBJ databases">
        <title>Genomic Encyclopedia of Archaeal and Bacterial Type Strains, Phase II (KMG-II): from individual species to whole genera.</title>
        <authorList>
            <person name="Goeker M."/>
        </authorList>
    </citation>
    <scope>NUCLEOTIDE SEQUENCE [LARGE SCALE GENOMIC DNA]</scope>
    <source>
        <strain evidence="2 3">DSM 22009</strain>
    </source>
</reference>
<name>A0A2W7PZV9_9RHOB</name>
<accession>A0A2W7PZV9</accession>
<organism evidence="2 3">
    <name type="scientific">Palleronia aestuarii</name>
    <dbReference type="NCBI Taxonomy" id="568105"/>
    <lineage>
        <taxon>Bacteria</taxon>
        <taxon>Pseudomonadati</taxon>
        <taxon>Pseudomonadota</taxon>
        <taxon>Alphaproteobacteria</taxon>
        <taxon>Rhodobacterales</taxon>
        <taxon>Roseobacteraceae</taxon>
        <taxon>Palleronia</taxon>
    </lineage>
</organism>
<gene>
    <name evidence="2" type="ORF">LX81_02648</name>
</gene>
<keyword evidence="3" id="KW-1185">Reference proteome</keyword>
<dbReference type="AlphaFoldDB" id="A0A2W7PZV9"/>
<feature type="domain" description="Flagellar protein FlgJ N-terminal" evidence="1">
    <location>
        <begin position="47"/>
        <end position="85"/>
    </location>
</feature>
<dbReference type="InterPro" id="IPR019301">
    <property type="entry name" value="Flagellar_prot_FlgJ_N"/>
</dbReference>